<keyword evidence="2" id="KW-1185">Reference proteome</keyword>
<comment type="caution">
    <text evidence="1">The sequence shown here is derived from an EMBL/GenBank/DDBJ whole genome shotgun (WGS) entry which is preliminary data.</text>
</comment>
<gene>
    <name evidence="1" type="ORF">MFLAVUS_006591</name>
</gene>
<dbReference type="CDD" id="cd22744">
    <property type="entry name" value="OTU"/>
    <property type="match status" value="1"/>
</dbReference>
<dbReference type="Proteomes" id="UP001473302">
    <property type="component" value="Unassembled WGS sequence"/>
</dbReference>
<organism evidence="1 2">
    <name type="scientific">Mucor flavus</name>
    <dbReference type="NCBI Taxonomy" id="439312"/>
    <lineage>
        <taxon>Eukaryota</taxon>
        <taxon>Fungi</taxon>
        <taxon>Fungi incertae sedis</taxon>
        <taxon>Mucoromycota</taxon>
        <taxon>Mucoromycotina</taxon>
        <taxon>Mucoromycetes</taxon>
        <taxon>Mucorales</taxon>
        <taxon>Mucorineae</taxon>
        <taxon>Mucoraceae</taxon>
        <taxon>Mucor</taxon>
    </lineage>
</organism>
<proteinExistence type="predicted"/>
<accession>A0ABP9Z1Z0</accession>
<evidence type="ECO:0000313" key="2">
    <source>
        <dbReference type="Proteomes" id="UP001473302"/>
    </source>
</evidence>
<reference evidence="1 2" key="1">
    <citation type="submission" date="2024-04" db="EMBL/GenBank/DDBJ databases">
        <title>genome sequences of Mucor flavus KT1a and Helicostylum pulchrum KT1b strains isolated from the surface of a dry-aged beef.</title>
        <authorList>
            <person name="Toyotome T."/>
            <person name="Hosono M."/>
            <person name="Torimaru M."/>
            <person name="Fukuda K."/>
            <person name="Mikami N."/>
        </authorList>
    </citation>
    <scope>NUCLEOTIDE SEQUENCE [LARGE SCALE GENOMIC DNA]</scope>
    <source>
        <strain evidence="1 2">KT1a</strain>
    </source>
</reference>
<dbReference type="EMBL" id="BAABUK010000015">
    <property type="protein sequence ID" value="GAA5813122.1"/>
    <property type="molecule type" value="Genomic_DNA"/>
</dbReference>
<name>A0ABP9Z1Z0_9FUNG</name>
<sequence length="361" mass="41618">MKKEKEHWVGYYANKLRYLGNGTSDRAEGAHSEIKTALGKVSTGKISSVTNKLDAWYRKKSDERSAHAEIEMLGMSASLYDKTLEYKFVELRNKVVRFAMDRIHGKSIEMIVAVVVVVEGEEEEEEEEEKEVLDLVEEVTEAVTEKVKSSSVINHIDYPAENAYNLKRIISNILIGINDISDNIITNVLPPAFNMNTKGRRKGTKRMDIRQLAELRVIERSSKKTKPNTNHPDIITVGIPVIELKARYIQYIIKNNITKLEAFIDPMGDGNCGFRAISIAIYGDQKYWIQVKEKMYETYMKFYNNLYVSYQPDHEKHQYMLTTTEAPNWNLSARFNTDFCPQIYTSTQNQLAIQKQNHQLK</sequence>
<evidence type="ECO:0008006" key="3">
    <source>
        <dbReference type="Google" id="ProtNLM"/>
    </source>
</evidence>
<protein>
    <recommendedName>
        <fullName evidence="3">OTU domain-containing protein</fullName>
    </recommendedName>
</protein>
<evidence type="ECO:0000313" key="1">
    <source>
        <dbReference type="EMBL" id="GAA5813122.1"/>
    </source>
</evidence>